<keyword evidence="2" id="KW-1185">Reference proteome</keyword>
<evidence type="ECO:0000313" key="1">
    <source>
        <dbReference type="EMBL" id="GAA4324195.1"/>
    </source>
</evidence>
<comment type="caution">
    <text evidence="1">The sequence shown here is derived from an EMBL/GenBank/DDBJ whole genome shotgun (WGS) entry which is preliminary data.</text>
</comment>
<organism evidence="1 2">
    <name type="scientific">Mucilaginibacter gynuensis</name>
    <dbReference type="NCBI Taxonomy" id="1302236"/>
    <lineage>
        <taxon>Bacteria</taxon>
        <taxon>Pseudomonadati</taxon>
        <taxon>Bacteroidota</taxon>
        <taxon>Sphingobacteriia</taxon>
        <taxon>Sphingobacteriales</taxon>
        <taxon>Sphingobacteriaceae</taxon>
        <taxon>Mucilaginibacter</taxon>
    </lineage>
</organism>
<name>A0ABP8GH05_9SPHI</name>
<accession>A0ABP8GH05</accession>
<gene>
    <name evidence="1" type="ORF">GCM10023149_25620</name>
</gene>
<dbReference type="RefSeq" id="WP_345211487.1">
    <property type="nucleotide sequence ID" value="NZ_BAABFT010000006.1"/>
</dbReference>
<dbReference type="EMBL" id="BAABFT010000006">
    <property type="protein sequence ID" value="GAA4324195.1"/>
    <property type="molecule type" value="Genomic_DNA"/>
</dbReference>
<evidence type="ECO:0000313" key="2">
    <source>
        <dbReference type="Proteomes" id="UP001500582"/>
    </source>
</evidence>
<sequence>MNAPNDNAFLSLQFARSVVMPLPGVTEKICFDTPAFYANKKIFSRLKEDGLSWVMYTEERDKWMQADPETFFITDHYVNYNYMLVNLATVNPADLQLLLITAWKNRALKKQVETALAQGLINE</sequence>
<dbReference type="Proteomes" id="UP001500582">
    <property type="component" value="Unassembled WGS sequence"/>
</dbReference>
<proteinExistence type="predicted"/>
<reference evidence="2" key="1">
    <citation type="journal article" date="2019" name="Int. J. Syst. Evol. Microbiol.">
        <title>The Global Catalogue of Microorganisms (GCM) 10K type strain sequencing project: providing services to taxonomists for standard genome sequencing and annotation.</title>
        <authorList>
            <consortium name="The Broad Institute Genomics Platform"/>
            <consortium name="The Broad Institute Genome Sequencing Center for Infectious Disease"/>
            <person name="Wu L."/>
            <person name="Ma J."/>
        </authorList>
    </citation>
    <scope>NUCLEOTIDE SEQUENCE [LARGE SCALE GENOMIC DNA]</scope>
    <source>
        <strain evidence="2">JCM 17705</strain>
    </source>
</reference>
<protein>
    <submittedName>
        <fullName evidence="1">Uncharacterized protein</fullName>
    </submittedName>
</protein>